<evidence type="ECO:0000313" key="2">
    <source>
        <dbReference type="Proteomes" id="UP000269721"/>
    </source>
</evidence>
<dbReference type="Gene3D" id="3.30.530.20">
    <property type="match status" value="1"/>
</dbReference>
<evidence type="ECO:0000313" key="1">
    <source>
        <dbReference type="EMBL" id="RKO89316.1"/>
    </source>
</evidence>
<dbReference type="Proteomes" id="UP000269721">
    <property type="component" value="Unassembled WGS sequence"/>
</dbReference>
<dbReference type="EMBL" id="KZ996164">
    <property type="protein sequence ID" value="RKO89316.1"/>
    <property type="molecule type" value="Genomic_DNA"/>
</dbReference>
<dbReference type="OrthoDB" id="196858at2759"/>
<evidence type="ECO:0008006" key="3">
    <source>
        <dbReference type="Google" id="ProtNLM"/>
    </source>
</evidence>
<organism evidence="1 2">
    <name type="scientific">Blyttiomyces helicus</name>
    <dbReference type="NCBI Taxonomy" id="388810"/>
    <lineage>
        <taxon>Eukaryota</taxon>
        <taxon>Fungi</taxon>
        <taxon>Fungi incertae sedis</taxon>
        <taxon>Chytridiomycota</taxon>
        <taxon>Chytridiomycota incertae sedis</taxon>
        <taxon>Chytridiomycetes</taxon>
        <taxon>Chytridiomycetes incertae sedis</taxon>
        <taxon>Blyttiomyces</taxon>
    </lineage>
</organism>
<reference evidence="2" key="1">
    <citation type="journal article" date="2018" name="Nat. Microbiol.">
        <title>Leveraging single-cell genomics to expand the fungal tree of life.</title>
        <authorList>
            <person name="Ahrendt S.R."/>
            <person name="Quandt C.A."/>
            <person name="Ciobanu D."/>
            <person name="Clum A."/>
            <person name="Salamov A."/>
            <person name="Andreopoulos B."/>
            <person name="Cheng J.F."/>
            <person name="Woyke T."/>
            <person name="Pelin A."/>
            <person name="Henrissat B."/>
            <person name="Reynolds N.K."/>
            <person name="Benny G.L."/>
            <person name="Smith M.E."/>
            <person name="James T.Y."/>
            <person name="Grigoriev I.V."/>
        </authorList>
    </citation>
    <scope>NUCLEOTIDE SEQUENCE [LARGE SCALE GENOMIC DNA]</scope>
</reference>
<dbReference type="AlphaFoldDB" id="A0A4P9WFU6"/>
<name>A0A4P9WFU6_9FUNG</name>
<accession>A0A4P9WFU6</accession>
<proteinExistence type="predicted"/>
<keyword evidence="2" id="KW-1185">Reference proteome</keyword>
<protein>
    <recommendedName>
        <fullName evidence="3">START domain-containing protein</fullName>
    </recommendedName>
</protein>
<gene>
    <name evidence="1" type="ORF">BDK51DRAFT_32653</name>
</gene>
<feature type="non-terminal residue" evidence="1">
    <location>
        <position position="110"/>
    </location>
</feature>
<sequence>MFENPHAAISEAALARIKDLYADREGLFQFHSNAKGTKISTAPAVAPSNVPITRGEVTITGFTKEQIATVINDQAARKVWDGRLEFGEVLEQFGEHAVVMYSKQRGTWPV</sequence>
<dbReference type="SUPFAM" id="SSF55961">
    <property type="entry name" value="Bet v1-like"/>
    <property type="match status" value="1"/>
</dbReference>
<dbReference type="InterPro" id="IPR023393">
    <property type="entry name" value="START-like_dom_sf"/>
</dbReference>